<dbReference type="GO" id="GO:0005886">
    <property type="term" value="C:plasma membrane"/>
    <property type="evidence" value="ECO:0007669"/>
    <property type="project" value="UniProtKB-SubCell"/>
</dbReference>
<reference evidence="9" key="1">
    <citation type="submission" date="2020-12" db="EMBL/GenBank/DDBJ databases">
        <authorList>
            <person name="Huq M.A."/>
        </authorList>
    </citation>
    <scope>NUCLEOTIDE SEQUENCE</scope>
    <source>
        <strain evidence="9">MAHUQ-46</strain>
    </source>
</reference>
<dbReference type="InterPro" id="IPR035906">
    <property type="entry name" value="MetI-like_sf"/>
</dbReference>
<evidence type="ECO:0000256" key="7">
    <source>
        <dbReference type="RuleBase" id="RU363032"/>
    </source>
</evidence>
<organism evidence="9 10">
    <name type="scientific">Paenibacillus roseus</name>
    <dbReference type="NCBI Taxonomy" id="2798579"/>
    <lineage>
        <taxon>Bacteria</taxon>
        <taxon>Bacillati</taxon>
        <taxon>Bacillota</taxon>
        <taxon>Bacilli</taxon>
        <taxon>Bacillales</taxon>
        <taxon>Paenibacillaceae</taxon>
        <taxon>Paenibacillus</taxon>
    </lineage>
</organism>
<keyword evidence="10" id="KW-1185">Reference proteome</keyword>
<feature type="transmembrane region" description="Helical" evidence="7">
    <location>
        <begin position="134"/>
        <end position="164"/>
    </location>
</feature>
<name>A0A934J6N9_9BACL</name>
<dbReference type="Pfam" id="PF19300">
    <property type="entry name" value="BPD_transp_1_N"/>
    <property type="match status" value="1"/>
</dbReference>
<dbReference type="Gene3D" id="1.10.3720.10">
    <property type="entry name" value="MetI-like"/>
    <property type="match status" value="1"/>
</dbReference>
<keyword evidence="6 7" id="KW-0472">Membrane</keyword>
<keyword evidence="5 7" id="KW-1133">Transmembrane helix</keyword>
<comment type="subcellular location">
    <subcellularLocation>
        <location evidence="1 7">Cell membrane</location>
        <topology evidence="1 7">Multi-pass membrane protein</topology>
    </subcellularLocation>
</comment>
<dbReference type="InterPro" id="IPR045621">
    <property type="entry name" value="BPD_transp_1_N"/>
</dbReference>
<evidence type="ECO:0000313" key="10">
    <source>
        <dbReference type="Proteomes" id="UP000640274"/>
    </source>
</evidence>
<evidence type="ECO:0000256" key="1">
    <source>
        <dbReference type="ARBA" id="ARBA00004651"/>
    </source>
</evidence>
<accession>A0A934J6N9</accession>
<feature type="transmembrane region" description="Helical" evidence="7">
    <location>
        <begin position="276"/>
        <end position="302"/>
    </location>
</feature>
<comment type="caution">
    <text evidence="9">The sequence shown here is derived from an EMBL/GenBank/DDBJ whole genome shotgun (WGS) entry which is preliminary data.</text>
</comment>
<feature type="transmembrane region" description="Helical" evidence="7">
    <location>
        <begin position="98"/>
        <end position="122"/>
    </location>
</feature>
<evidence type="ECO:0000313" key="9">
    <source>
        <dbReference type="EMBL" id="MBJ6361372.1"/>
    </source>
</evidence>
<evidence type="ECO:0000256" key="6">
    <source>
        <dbReference type="ARBA" id="ARBA00023136"/>
    </source>
</evidence>
<dbReference type="RefSeq" id="WP_199018924.1">
    <property type="nucleotide sequence ID" value="NZ_JAELUP010000025.1"/>
</dbReference>
<evidence type="ECO:0000256" key="4">
    <source>
        <dbReference type="ARBA" id="ARBA00022692"/>
    </source>
</evidence>
<evidence type="ECO:0000256" key="3">
    <source>
        <dbReference type="ARBA" id="ARBA00022475"/>
    </source>
</evidence>
<dbReference type="Proteomes" id="UP000640274">
    <property type="component" value="Unassembled WGS sequence"/>
</dbReference>
<protein>
    <submittedName>
        <fullName evidence="9">ABC transporter permease</fullName>
    </submittedName>
</protein>
<proteinExistence type="inferred from homology"/>
<dbReference type="GO" id="GO:0055085">
    <property type="term" value="P:transmembrane transport"/>
    <property type="evidence" value="ECO:0007669"/>
    <property type="project" value="InterPro"/>
</dbReference>
<evidence type="ECO:0000259" key="8">
    <source>
        <dbReference type="PROSITE" id="PS50928"/>
    </source>
</evidence>
<keyword evidence="4 7" id="KW-0812">Transmembrane</keyword>
<keyword evidence="2 7" id="KW-0813">Transport</keyword>
<dbReference type="SUPFAM" id="SSF161098">
    <property type="entry name" value="MetI-like"/>
    <property type="match status" value="1"/>
</dbReference>
<gene>
    <name evidence="9" type="ORF">JFN88_08645</name>
</gene>
<dbReference type="Pfam" id="PF00528">
    <property type="entry name" value="BPD_transp_1"/>
    <property type="match status" value="1"/>
</dbReference>
<comment type="similarity">
    <text evidence="7">Belongs to the binding-protein-dependent transport system permease family.</text>
</comment>
<dbReference type="InterPro" id="IPR000515">
    <property type="entry name" value="MetI-like"/>
</dbReference>
<dbReference type="CDD" id="cd06261">
    <property type="entry name" value="TM_PBP2"/>
    <property type="match status" value="1"/>
</dbReference>
<evidence type="ECO:0000256" key="2">
    <source>
        <dbReference type="ARBA" id="ARBA00022448"/>
    </source>
</evidence>
<dbReference type="PROSITE" id="PS50928">
    <property type="entry name" value="ABC_TM1"/>
    <property type="match status" value="1"/>
</dbReference>
<dbReference type="PANTHER" id="PTHR43163:SF6">
    <property type="entry name" value="DIPEPTIDE TRANSPORT SYSTEM PERMEASE PROTEIN DPPB-RELATED"/>
    <property type="match status" value="1"/>
</dbReference>
<dbReference type="PANTHER" id="PTHR43163">
    <property type="entry name" value="DIPEPTIDE TRANSPORT SYSTEM PERMEASE PROTEIN DPPB-RELATED"/>
    <property type="match status" value="1"/>
</dbReference>
<feature type="domain" description="ABC transmembrane type-1" evidence="8">
    <location>
        <begin position="98"/>
        <end position="295"/>
    </location>
</feature>
<feature type="transmembrane region" description="Helical" evidence="7">
    <location>
        <begin position="176"/>
        <end position="195"/>
    </location>
</feature>
<keyword evidence="3" id="KW-1003">Cell membrane</keyword>
<dbReference type="AlphaFoldDB" id="A0A934J6N9"/>
<sequence length="315" mass="35318">MLRYAISRFWMLLLSMLLFTLFVFALMHMAPGDPVRLLLNDFGAARDQSVVAAYEQQWGLDQSLPAQYLLWLTGLLQGKLGTSYLTGLSVTGEIASRLAPTLTLIASSYAVTLLISIPLGIGTGLREHSRLDRVTYALSVLGLSIPLYWLAIILMLLFGVLWPLLPIIGSGSVRHYVLPVLAISIVQSFYFIRMLRSFTVEYKQAPYIEAAQARGLKSIVLYPSYLFRSMLVPFITLVGSSFPAFFGAAIVMENIFSFPGIGKYMLDMINRRDFPVIQGCSLIVAAAIFLLNYLTDLCYYAVDPRIQLEKQRWEN</sequence>
<feature type="transmembrane region" description="Helical" evidence="7">
    <location>
        <begin position="231"/>
        <end position="256"/>
    </location>
</feature>
<dbReference type="EMBL" id="JAELUP010000025">
    <property type="protein sequence ID" value="MBJ6361372.1"/>
    <property type="molecule type" value="Genomic_DNA"/>
</dbReference>
<evidence type="ECO:0000256" key="5">
    <source>
        <dbReference type="ARBA" id="ARBA00022989"/>
    </source>
</evidence>